<evidence type="ECO:0000313" key="2">
    <source>
        <dbReference type="Proteomes" id="UP000240418"/>
    </source>
</evidence>
<reference evidence="1 2" key="1">
    <citation type="submission" date="2018-03" db="EMBL/GenBank/DDBJ databases">
        <title>Genomic Encyclopedia of Archaeal and Bacterial Type Strains, Phase II (KMG-II): from individual species to whole genera.</title>
        <authorList>
            <person name="Goeker M."/>
        </authorList>
    </citation>
    <scope>NUCLEOTIDE SEQUENCE [LARGE SCALE GENOMIC DNA]</scope>
    <source>
        <strain evidence="1 2">DSM 100673</strain>
    </source>
</reference>
<gene>
    <name evidence="1" type="ORF">CLV88_101128</name>
</gene>
<dbReference type="EMBL" id="PYGJ01000001">
    <property type="protein sequence ID" value="PSL21704.1"/>
    <property type="molecule type" value="Genomic_DNA"/>
</dbReference>
<evidence type="ECO:0000313" key="1">
    <source>
        <dbReference type="EMBL" id="PSL21704.1"/>
    </source>
</evidence>
<sequence length="35" mass="3907">MDLLFVFSLIAVLLALRGSVAIQQLQLLNARHKDV</sequence>
<protein>
    <submittedName>
        <fullName evidence="1">Uncharacterized protein</fullName>
    </submittedName>
</protein>
<keyword evidence="2" id="KW-1185">Reference proteome</keyword>
<dbReference type="AlphaFoldDB" id="A0A2P8FJ04"/>
<dbReference type="Proteomes" id="UP000240418">
    <property type="component" value="Unassembled WGS sequence"/>
</dbReference>
<organism evidence="1 2">
    <name type="scientific">Shimia abyssi</name>
    <dbReference type="NCBI Taxonomy" id="1662395"/>
    <lineage>
        <taxon>Bacteria</taxon>
        <taxon>Pseudomonadati</taxon>
        <taxon>Pseudomonadota</taxon>
        <taxon>Alphaproteobacteria</taxon>
        <taxon>Rhodobacterales</taxon>
        <taxon>Roseobacteraceae</taxon>
    </lineage>
</organism>
<comment type="caution">
    <text evidence="1">The sequence shown here is derived from an EMBL/GenBank/DDBJ whole genome shotgun (WGS) entry which is preliminary data.</text>
</comment>
<name>A0A2P8FJ04_9RHOB</name>
<proteinExistence type="predicted"/>
<accession>A0A2P8FJ04</accession>